<dbReference type="PANTHER" id="PTHR12835:SF5">
    <property type="entry name" value="BIOTIN--PROTEIN LIGASE"/>
    <property type="match status" value="1"/>
</dbReference>
<dbReference type="Gene3D" id="3.40.50.880">
    <property type="match status" value="1"/>
</dbReference>
<protein>
    <submittedName>
        <fullName evidence="4">Class II aaRS and biotin synthetase</fullName>
    </submittedName>
</protein>
<dbReference type="GO" id="GO:0004077">
    <property type="term" value="F:biotin--[biotin carboxyl-carrier protein] ligase activity"/>
    <property type="evidence" value="ECO:0007669"/>
    <property type="project" value="InterPro"/>
</dbReference>
<dbReference type="InterPro" id="IPR004143">
    <property type="entry name" value="BPL_LPL_catalytic"/>
</dbReference>
<dbReference type="Proteomes" id="UP000077266">
    <property type="component" value="Unassembled WGS sequence"/>
</dbReference>
<evidence type="ECO:0000256" key="2">
    <source>
        <dbReference type="ARBA" id="ARBA00022598"/>
    </source>
</evidence>
<reference evidence="4 5" key="1">
    <citation type="journal article" date="2016" name="Mol. Biol. Evol.">
        <title>Comparative Genomics of Early-Diverging Mushroom-Forming Fungi Provides Insights into the Origins of Lignocellulose Decay Capabilities.</title>
        <authorList>
            <person name="Nagy L.G."/>
            <person name="Riley R."/>
            <person name="Tritt A."/>
            <person name="Adam C."/>
            <person name="Daum C."/>
            <person name="Floudas D."/>
            <person name="Sun H."/>
            <person name="Yadav J.S."/>
            <person name="Pangilinan J."/>
            <person name="Larsson K.H."/>
            <person name="Matsuura K."/>
            <person name="Barry K."/>
            <person name="Labutti K."/>
            <person name="Kuo R."/>
            <person name="Ohm R.A."/>
            <person name="Bhattacharya S.S."/>
            <person name="Shirouzu T."/>
            <person name="Yoshinaga Y."/>
            <person name="Martin F.M."/>
            <person name="Grigoriev I.V."/>
            <person name="Hibbett D.S."/>
        </authorList>
    </citation>
    <scope>NUCLEOTIDE SEQUENCE [LARGE SCALE GENOMIC DNA]</scope>
    <source>
        <strain evidence="4 5">HHB12029</strain>
    </source>
</reference>
<dbReference type="NCBIfam" id="TIGR00121">
    <property type="entry name" value="birA_ligase"/>
    <property type="match status" value="1"/>
</dbReference>
<dbReference type="FunCoup" id="A0A165N7V0">
    <property type="interactions" value="432"/>
</dbReference>
<evidence type="ECO:0000313" key="5">
    <source>
        <dbReference type="Proteomes" id="UP000077266"/>
    </source>
</evidence>
<feature type="domain" description="BPL/LPL catalytic" evidence="3">
    <location>
        <begin position="400"/>
        <end position="584"/>
    </location>
</feature>
<dbReference type="CDD" id="cd16442">
    <property type="entry name" value="BPL"/>
    <property type="match status" value="1"/>
</dbReference>
<gene>
    <name evidence="4" type="ORF">EXIGLDRAFT_830756</name>
</gene>
<dbReference type="CDD" id="cd03144">
    <property type="entry name" value="GATase1_ScBLP_like"/>
    <property type="match status" value="1"/>
</dbReference>
<proteinExistence type="inferred from homology"/>
<dbReference type="Pfam" id="PF03099">
    <property type="entry name" value="BPL_LplA_LipB"/>
    <property type="match status" value="1"/>
</dbReference>
<keyword evidence="2" id="KW-0436">Ligase</keyword>
<dbReference type="InterPro" id="IPR045864">
    <property type="entry name" value="aa-tRNA-synth_II/BPL/LPL"/>
</dbReference>
<dbReference type="SUPFAM" id="SSF55681">
    <property type="entry name" value="Class II aaRS and biotin synthetases"/>
    <property type="match status" value="1"/>
</dbReference>
<dbReference type="AlphaFoldDB" id="A0A165N7V0"/>
<dbReference type="Pfam" id="PF09825">
    <property type="entry name" value="BPL_N"/>
    <property type="match status" value="1"/>
</dbReference>
<evidence type="ECO:0000259" key="3">
    <source>
        <dbReference type="PROSITE" id="PS51733"/>
    </source>
</evidence>
<dbReference type="InterPro" id="IPR004408">
    <property type="entry name" value="Biotin_CoA_COase_ligase"/>
</dbReference>
<sequence>MNVLVYSGHGVSQTSLAHTLSALRALTTPYLSVRTVTASTLAKQPWASTCALLVIPGGRDLPYVEALSEGKPNANDAIRAYVSKGGKFLGICAGAYYASRRIEWERGREGFEVSGERPLAFFDGTSSGCVYPGFEYQTEHGARIVRLELNRAFGDAGDLCTYYNGGGEFVDAESVPGVEVIARYTDGDGAGKTAAISCRVDQGTALLWACHPEYPLVSEPCTTVLASSPVIAPDHLAAAESRRWTFLRTSLTQLGILGSSGAVSQPDIPRAPLPYIGTASSFLAMECLRAATGVLGTTVVDRHNRVQIHTARSHDEISAFVTDARSNPVPLPAAPPEDNAVKDEDKILAHIVLGDLSDCREESTPCFSIPRFMTALSSARATVGAGFGSWGLGELLFYSEAVESTQTLLDKNPTFCAALPTPLVAIATHQLAGRGRGGNAWVSPRGSMMLSALIRVPLSSLPAHRLALVQYLFSIAVVDACRAVLPDNSQSTVRLKWPNDIYAAPEEGDLYDPKVTRKLGGVLVSTNFRGSDVDVIIGCGLNALNDHPTTSLASLAPSLRETLSIEDLAASVLARFDAIFAQFVAAKGSFEPFLGKYLRYWLHADQEVTLTTTDPPTRVRIVGIHPEHGLLRTMPVDAAPVHSSNPFAAERQFIDLQPDGNSFDMFAGLIRLKS</sequence>
<dbReference type="GO" id="GO:0005737">
    <property type="term" value="C:cytoplasm"/>
    <property type="evidence" value="ECO:0007669"/>
    <property type="project" value="TreeGrafter"/>
</dbReference>
<dbReference type="PANTHER" id="PTHR12835">
    <property type="entry name" value="BIOTIN PROTEIN LIGASE"/>
    <property type="match status" value="1"/>
</dbReference>
<dbReference type="InParanoid" id="A0A165N7V0"/>
<comment type="similarity">
    <text evidence="1">Belongs to the biotin--protein ligase family.</text>
</comment>
<dbReference type="InterPro" id="IPR029062">
    <property type="entry name" value="Class_I_gatase-like"/>
</dbReference>
<organism evidence="4 5">
    <name type="scientific">Exidia glandulosa HHB12029</name>
    <dbReference type="NCBI Taxonomy" id="1314781"/>
    <lineage>
        <taxon>Eukaryota</taxon>
        <taxon>Fungi</taxon>
        <taxon>Dikarya</taxon>
        <taxon>Basidiomycota</taxon>
        <taxon>Agaricomycotina</taxon>
        <taxon>Agaricomycetes</taxon>
        <taxon>Auriculariales</taxon>
        <taxon>Exidiaceae</taxon>
        <taxon>Exidia</taxon>
    </lineage>
</organism>
<dbReference type="InterPro" id="IPR019197">
    <property type="entry name" value="Biotin-prot_ligase_N"/>
</dbReference>
<dbReference type="EMBL" id="KV425901">
    <property type="protein sequence ID" value="KZW00346.1"/>
    <property type="molecule type" value="Genomic_DNA"/>
</dbReference>
<dbReference type="SUPFAM" id="SSF52317">
    <property type="entry name" value="Class I glutamine amidotransferase-like"/>
    <property type="match status" value="1"/>
</dbReference>
<dbReference type="Gene3D" id="3.30.930.10">
    <property type="entry name" value="Bira Bifunctional Protein, Domain 2"/>
    <property type="match status" value="1"/>
</dbReference>
<dbReference type="PROSITE" id="PS51733">
    <property type="entry name" value="BPL_LPL_CATALYTIC"/>
    <property type="match status" value="1"/>
</dbReference>
<evidence type="ECO:0000256" key="1">
    <source>
        <dbReference type="ARBA" id="ARBA00009934"/>
    </source>
</evidence>
<evidence type="ECO:0000313" key="4">
    <source>
        <dbReference type="EMBL" id="KZW00346.1"/>
    </source>
</evidence>
<dbReference type="OrthoDB" id="10250105at2759"/>
<accession>A0A165N7V0</accession>
<name>A0A165N7V0_EXIGL</name>
<dbReference type="STRING" id="1314781.A0A165N7V0"/>
<keyword evidence="5" id="KW-1185">Reference proteome</keyword>